<comment type="caution">
    <text evidence="2">The sequence shown here is derived from an EMBL/GenBank/DDBJ whole genome shotgun (WGS) entry which is preliminary data.</text>
</comment>
<feature type="transmembrane region" description="Helical" evidence="1">
    <location>
        <begin position="20"/>
        <end position="39"/>
    </location>
</feature>
<dbReference type="Proteomes" id="UP000290174">
    <property type="component" value="Unassembled WGS sequence"/>
</dbReference>
<sequence>MWASWLGLSEKAPLAVQAAAPSIAVFISAIGPSVSRLLLNVGRWIGLHFTLKQANRLAKSMPEGSDARKQAEANVEQIHALLNDLIWETTQIFRAKK</sequence>
<dbReference type="EMBL" id="RKMK01000035">
    <property type="protein sequence ID" value="RXG88735.1"/>
    <property type="molecule type" value="Genomic_DNA"/>
</dbReference>
<gene>
    <name evidence="2" type="ORF">EAS61_29145</name>
</gene>
<keyword evidence="1" id="KW-0812">Transmembrane</keyword>
<protein>
    <submittedName>
        <fullName evidence="2">Uncharacterized protein</fullName>
    </submittedName>
</protein>
<keyword evidence="1" id="KW-0472">Membrane</keyword>
<accession>A0A4Q0QEE1</accession>
<evidence type="ECO:0000313" key="2">
    <source>
        <dbReference type="EMBL" id="RXG88735.1"/>
    </source>
</evidence>
<name>A0A4Q0QEE1_9BRAD</name>
<keyword evidence="1" id="KW-1133">Transmembrane helix</keyword>
<reference evidence="2 3" key="1">
    <citation type="submission" date="2018-11" db="EMBL/GenBank/DDBJ databases">
        <title>Bradyrhizobium sp. nov., isolated from effective nodules of peanut in China.</title>
        <authorList>
            <person name="Li Y."/>
        </authorList>
    </citation>
    <scope>NUCLEOTIDE SEQUENCE [LARGE SCALE GENOMIC DNA]</scope>
    <source>
        <strain evidence="2 3">CCBAU 51770</strain>
    </source>
</reference>
<evidence type="ECO:0000313" key="3">
    <source>
        <dbReference type="Proteomes" id="UP000290174"/>
    </source>
</evidence>
<proteinExistence type="predicted"/>
<dbReference type="AlphaFoldDB" id="A0A4Q0QEE1"/>
<organism evidence="2 3">
    <name type="scientific">Bradyrhizobium zhanjiangense</name>
    <dbReference type="NCBI Taxonomy" id="1325107"/>
    <lineage>
        <taxon>Bacteria</taxon>
        <taxon>Pseudomonadati</taxon>
        <taxon>Pseudomonadota</taxon>
        <taxon>Alphaproteobacteria</taxon>
        <taxon>Hyphomicrobiales</taxon>
        <taxon>Nitrobacteraceae</taxon>
        <taxon>Bradyrhizobium</taxon>
    </lineage>
</organism>
<evidence type="ECO:0000256" key="1">
    <source>
        <dbReference type="SAM" id="Phobius"/>
    </source>
</evidence>